<reference evidence="4" key="2">
    <citation type="submission" date="2023-11" db="UniProtKB">
        <authorList>
            <consortium name="WormBaseParasite"/>
        </authorList>
    </citation>
    <scope>IDENTIFICATION</scope>
</reference>
<keyword evidence="1" id="KW-0175">Coiled coil</keyword>
<dbReference type="WBParaSite" id="TREG1_138230.1">
    <property type="protein sequence ID" value="TREG1_138230.1"/>
    <property type="gene ID" value="TREG1_138230"/>
</dbReference>
<evidence type="ECO:0000259" key="2">
    <source>
        <dbReference type="Pfam" id="PF17045"/>
    </source>
</evidence>
<dbReference type="Proteomes" id="UP000050795">
    <property type="component" value="Unassembled WGS sequence"/>
</dbReference>
<dbReference type="InterPro" id="IPR031470">
    <property type="entry name" value="CEP63/Deup1_N"/>
</dbReference>
<feature type="coiled-coil region" evidence="1">
    <location>
        <begin position="107"/>
        <end position="252"/>
    </location>
</feature>
<protein>
    <submittedName>
        <fullName evidence="4">Deuterosome assembly protein 1</fullName>
    </submittedName>
</protein>
<dbReference type="AlphaFoldDB" id="A0AA85J9K9"/>
<evidence type="ECO:0000313" key="4">
    <source>
        <dbReference type="WBParaSite" id="TREG1_138230.1"/>
    </source>
</evidence>
<name>A0AA85J9K9_TRIRE</name>
<feature type="domain" description="CEP63/Deup1 N-terminal" evidence="2">
    <location>
        <begin position="35"/>
        <end position="139"/>
    </location>
</feature>
<keyword evidence="3" id="KW-1185">Reference proteome</keyword>
<proteinExistence type="predicted"/>
<feature type="coiled-coil region" evidence="1">
    <location>
        <begin position="338"/>
        <end position="372"/>
    </location>
</feature>
<accession>A0AA85J9K9</accession>
<dbReference type="Pfam" id="PF17045">
    <property type="entry name" value="CEP63"/>
    <property type="match status" value="1"/>
</dbReference>
<evidence type="ECO:0000313" key="3">
    <source>
        <dbReference type="Proteomes" id="UP000050795"/>
    </source>
</evidence>
<evidence type="ECO:0000256" key="1">
    <source>
        <dbReference type="SAM" id="Coils"/>
    </source>
</evidence>
<organism evidence="3 4">
    <name type="scientific">Trichobilharzia regenti</name>
    <name type="common">Nasal bird schistosome</name>
    <dbReference type="NCBI Taxonomy" id="157069"/>
    <lineage>
        <taxon>Eukaryota</taxon>
        <taxon>Metazoa</taxon>
        <taxon>Spiralia</taxon>
        <taxon>Lophotrochozoa</taxon>
        <taxon>Platyhelminthes</taxon>
        <taxon>Trematoda</taxon>
        <taxon>Digenea</taxon>
        <taxon>Strigeidida</taxon>
        <taxon>Schistosomatoidea</taxon>
        <taxon>Schistosomatidae</taxon>
        <taxon>Trichobilharzia</taxon>
    </lineage>
</organism>
<sequence length="429" mass="49633">MSDTFDCTNTRMNSGKQKQKNNILKNFGFLVPHMSDFECELQELLIEIDMLIEKKKCDWQKDLHVLEKKLAVKVKENNRLQDLVGEKEKDLQKAIMRLNLFESKHSNTDCEKQIEELSCKIDAMKASYTNLQRKYQKQLIAEKSDFSSHLQNLEKENEALKSDYERLRQKNEQTISSLRQQLVEEKNCSLSIQRRCDELQSQLESKTKEEVNQKSVTEELEKQHKLALGELEKQLEEQKHTIKHQAEELMIAKTTLKNKTSEIHRLSHEAELKKTDLINSQKSVKRLEKTVARHLNLLLSQKQNSASTSPCKSTGVISPTADSSSILPRHLEQPSEDQEEINQKVRYLEKQLNEANNALIEKMLEISRLENTCQTASATIRRLVESKAYSTGQTKSLEASIHEACERVENFEGQLMIVEKVSSTVCWLF</sequence>
<reference evidence="3" key="1">
    <citation type="submission" date="2022-06" db="EMBL/GenBank/DDBJ databases">
        <authorList>
            <person name="Berger JAMES D."/>
            <person name="Berger JAMES D."/>
        </authorList>
    </citation>
    <scope>NUCLEOTIDE SEQUENCE [LARGE SCALE GENOMIC DNA]</scope>
</reference>